<protein>
    <submittedName>
        <fullName evidence="1">Uncharacterized protein</fullName>
    </submittedName>
</protein>
<organism evidence="1 2">
    <name type="scientific">Sphagnum jensenii</name>
    <dbReference type="NCBI Taxonomy" id="128206"/>
    <lineage>
        <taxon>Eukaryota</taxon>
        <taxon>Viridiplantae</taxon>
        <taxon>Streptophyta</taxon>
        <taxon>Embryophyta</taxon>
        <taxon>Bryophyta</taxon>
        <taxon>Sphagnophytina</taxon>
        <taxon>Sphagnopsida</taxon>
        <taxon>Sphagnales</taxon>
        <taxon>Sphagnaceae</taxon>
        <taxon>Sphagnum</taxon>
    </lineage>
</organism>
<reference evidence="1" key="1">
    <citation type="submission" date="2024-03" db="EMBL/GenBank/DDBJ databases">
        <authorList>
            <consortium name="ELIXIR-Norway"/>
            <consortium name="Elixir Norway"/>
        </authorList>
    </citation>
    <scope>NUCLEOTIDE SEQUENCE</scope>
</reference>
<name>A0ABP1ANX2_9BRYO</name>
<evidence type="ECO:0000313" key="1">
    <source>
        <dbReference type="EMBL" id="CAK9864262.1"/>
    </source>
</evidence>
<dbReference type="Proteomes" id="UP001497522">
    <property type="component" value="Chromosome 14"/>
</dbReference>
<evidence type="ECO:0000313" key="2">
    <source>
        <dbReference type="Proteomes" id="UP001497522"/>
    </source>
</evidence>
<sequence length="100" mass="11546">MELDWYSKKTSASHSFQSVASFTSFIGIVRQQLMLVKPLYRQLSSSVLSRSISSTSAIRKGNDFQPKCMSLRRSQKWVYSQFDDRSRRKGQTCFACVLHI</sequence>
<accession>A0ABP1ANX2</accession>
<keyword evidence="2" id="KW-1185">Reference proteome</keyword>
<gene>
    <name evidence="1" type="ORF">CSSPJE1EN2_LOCUS7257</name>
</gene>
<dbReference type="EMBL" id="OZ023715">
    <property type="protein sequence ID" value="CAK9864262.1"/>
    <property type="molecule type" value="Genomic_DNA"/>
</dbReference>
<proteinExistence type="predicted"/>